<dbReference type="InterPro" id="IPR024344">
    <property type="entry name" value="MDMPI_metal-binding"/>
</dbReference>
<reference evidence="2" key="1">
    <citation type="submission" date="2023-03" db="EMBL/GenBank/DDBJ databases">
        <title>Actinoallomurus iriomotensis NBRC 103684.</title>
        <authorList>
            <person name="Ichikawa N."/>
            <person name="Sato H."/>
            <person name="Tonouchi N."/>
        </authorList>
    </citation>
    <scope>NUCLEOTIDE SEQUENCE</scope>
    <source>
        <strain evidence="2">NBRC 103684</strain>
    </source>
</reference>
<dbReference type="NCBIfam" id="TIGR03086">
    <property type="entry name" value="TIGR03086 family metal-binding protein"/>
    <property type="match status" value="1"/>
</dbReference>
<accession>A0A9W6RUV2</accession>
<dbReference type="Proteomes" id="UP001165074">
    <property type="component" value="Unassembled WGS sequence"/>
</dbReference>
<dbReference type="InterPro" id="IPR034660">
    <property type="entry name" value="DinB/YfiT-like"/>
</dbReference>
<dbReference type="EMBL" id="BSTK01000001">
    <property type="protein sequence ID" value="GLY82249.1"/>
    <property type="molecule type" value="Genomic_DNA"/>
</dbReference>
<evidence type="ECO:0000259" key="1">
    <source>
        <dbReference type="Pfam" id="PF11716"/>
    </source>
</evidence>
<comment type="caution">
    <text evidence="2">The sequence shown here is derived from an EMBL/GenBank/DDBJ whole genome shotgun (WGS) entry which is preliminary data.</text>
</comment>
<evidence type="ECO:0000313" key="2">
    <source>
        <dbReference type="EMBL" id="GLY82249.1"/>
    </source>
</evidence>
<dbReference type="Pfam" id="PF11716">
    <property type="entry name" value="MDMPI_N"/>
    <property type="match status" value="1"/>
</dbReference>
<feature type="domain" description="Mycothiol-dependent maleylpyruvate isomerase metal-binding" evidence="1">
    <location>
        <begin position="24"/>
        <end position="138"/>
    </location>
</feature>
<protein>
    <submittedName>
        <fullName evidence="2">TIGR03086 family protein</fullName>
    </submittedName>
</protein>
<organism evidence="2 3">
    <name type="scientific">Actinoallomurus iriomotensis</name>
    <dbReference type="NCBI Taxonomy" id="478107"/>
    <lineage>
        <taxon>Bacteria</taxon>
        <taxon>Bacillati</taxon>
        <taxon>Actinomycetota</taxon>
        <taxon>Actinomycetes</taxon>
        <taxon>Streptosporangiales</taxon>
        <taxon>Thermomonosporaceae</taxon>
        <taxon>Actinoallomurus</taxon>
    </lineage>
</organism>
<dbReference type="AlphaFoldDB" id="A0A9W6RUV2"/>
<proteinExistence type="predicted"/>
<dbReference type="InterPro" id="IPR017520">
    <property type="entry name" value="CHP03086"/>
</dbReference>
<keyword evidence="3" id="KW-1185">Reference proteome</keyword>
<gene>
    <name evidence="2" type="ORF">Airi02_001810</name>
</gene>
<sequence>MPSYAPSMDIRELNRRALAYAGHVIEGAGEARPTLPTPCADWTLHGLLRHVVSQNEGFAAAARGRGAALSVWRDGRLGADPYGAFAASAKLVTEAFGEEGVLDRPFDLPEVRDGVTIPGAVAIGFHFLDTLVHAWDVAATVGAAWEPDGELVTAALAVAAQVPGDTESRGPGLAFEPIVPVADGAPDGDRLLALLGRSPGWTPPGAEIR</sequence>
<evidence type="ECO:0000313" key="3">
    <source>
        <dbReference type="Proteomes" id="UP001165074"/>
    </source>
</evidence>
<dbReference type="GO" id="GO:0046872">
    <property type="term" value="F:metal ion binding"/>
    <property type="evidence" value="ECO:0007669"/>
    <property type="project" value="InterPro"/>
</dbReference>
<dbReference type="SUPFAM" id="SSF109854">
    <property type="entry name" value="DinB/YfiT-like putative metalloenzymes"/>
    <property type="match status" value="1"/>
</dbReference>
<name>A0A9W6RUV2_9ACTN</name>